<keyword evidence="2" id="KW-1185">Reference proteome</keyword>
<sequence length="220" mass="24707">MLPREVLLDRFHLRSWDQANLSFTCKKHYALSTNSCTALRKSISNRTSSGSPIKLPVRHAQHLLISLLEGYTSARRTPLLKRGWAGKFIPEEEGPRVLSLEGKSTLSSRNPERWVHDLKLFPNLLSKSQRPKDPLSTFNYLLNLVWNHYHYTFIVGLADGLAILPSCRLECSLPAEDRGQLALGCGGAIFAQSPNLMRHWVRTAGNRSMGGRLILLPPQG</sequence>
<reference evidence="1 2" key="1">
    <citation type="journal article" date="2024" name="G3 (Bethesda)">
        <title>Genome assembly of Hibiscus sabdariffa L. provides insights into metabolisms of medicinal natural products.</title>
        <authorList>
            <person name="Kim T."/>
        </authorList>
    </citation>
    <scope>NUCLEOTIDE SEQUENCE [LARGE SCALE GENOMIC DNA]</scope>
    <source>
        <strain evidence="1">TK-2024</strain>
        <tissue evidence="1">Old leaves</tissue>
    </source>
</reference>
<protein>
    <recommendedName>
        <fullName evidence="3">F-box domain-containing protein</fullName>
    </recommendedName>
</protein>
<accession>A0ABR2T764</accession>
<dbReference type="Proteomes" id="UP001396334">
    <property type="component" value="Unassembled WGS sequence"/>
</dbReference>
<evidence type="ECO:0008006" key="3">
    <source>
        <dbReference type="Google" id="ProtNLM"/>
    </source>
</evidence>
<proteinExistence type="predicted"/>
<name>A0ABR2T764_9ROSI</name>
<dbReference type="EMBL" id="JBBPBN010000008">
    <property type="protein sequence ID" value="KAK9033325.1"/>
    <property type="molecule type" value="Genomic_DNA"/>
</dbReference>
<organism evidence="1 2">
    <name type="scientific">Hibiscus sabdariffa</name>
    <name type="common">roselle</name>
    <dbReference type="NCBI Taxonomy" id="183260"/>
    <lineage>
        <taxon>Eukaryota</taxon>
        <taxon>Viridiplantae</taxon>
        <taxon>Streptophyta</taxon>
        <taxon>Embryophyta</taxon>
        <taxon>Tracheophyta</taxon>
        <taxon>Spermatophyta</taxon>
        <taxon>Magnoliopsida</taxon>
        <taxon>eudicotyledons</taxon>
        <taxon>Gunneridae</taxon>
        <taxon>Pentapetalae</taxon>
        <taxon>rosids</taxon>
        <taxon>malvids</taxon>
        <taxon>Malvales</taxon>
        <taxon>Malvaceae</taxon>
        <taxon>Malvoideae</taxon>
        <taxon>Hibiscus</taxon>
    </lineage>
</organism>
<comment type="caution">
    <text evidence="1">The sequence shown here is derived from an EMBL/GenBank/DDBJ whole genome shotgun (WGS) entry which is preliminary data.</text>
</comment>
<gene>
    <name evidence="1" type="ORF">V6N11_018358</name>
</gene>
<evidence type="ECO:0000313" key="1">
    <source>
        <dbReference type="EMBL" id="KAK9033325.1"/>
    </source>
</evidence>
<evidence type="ECO:0000313" key="2">
    <source>
        <dbReference type="Proteomes" id="UP001396334"/>
    </source>
</evidence>